<dbReference type="EMBL" id="JOJR01001208">
    <property type="protein sequence ID" value="RCN31830.1"/>
    <property type="molecule type" value="Genomic_DNA"/>
</dbReference>
<evidence type="ECO:0000313" key="2">
    <source>
        <dbReference type="Proteomes" id="UP000252519"/>
    </source>
</evidence>
<dbReference type="AlphaFoldDB" id="A0A368FLV6"/>
<comment type="caution">
    <text evidence="1">The sequence shown here is derived from an EMBL/GenBank/DDBJ whole genome shotgun (WGS) entry which is preliminary data.</text>
</comment>
<accession>A0A368FLV6</accession>
<dbReference type="Proteomes" id="UP000252519">
    <property type="component" value="Unassembled WGS sequence"/>
</dbReference>
<protein>
    <submittedName>
        <fullName evidence="1">Uncharacterized protein</fullName>
    </submittedName>
</protein>
<evidence type="ECO:0000313" key="1">
    <source>
        <dbReference type="EMBL" id="RCN31830.1"/>
    </source>
</evidence>
<proteinExistence type="predicted"/>
<sequence length="97" mass="11433">MPWMGTETVAEKVEGKKRCYRAFLDKKSPTNWYLHRMTKNEANKVVAVAEEDLYKKLDARQMERELCKLARTRYHRTHDVIKFLGVNDEDGNSVTEL</sequence>
<name>A0A368FLV6_ANCCA</name>
<reference evidence="1 2" key="1">
    <citation type="submission" date="2014-10" db="EMBL/GenBank/DDBJ databases">
        <title>Draft genome of the hookworm Ancylostoma caninum.</title>
        <authorList>
            <person name="Mitreva M."/>
        </authorList>
    </citation>
    <scope>NUCLEOTIDE SEQUENCE [LARGE SCALE GENOMIC DNA]</scope>
    <source>
        <strain evidence="1 2">Baltimore</strain>
    </source>
</reference>
<dbReference type="STRING" id="29170.A0A368FLV6"/>
<keyword evidence="2" id="KW-1185">Reference proteome</keyword>
<dbReference type="OrthoDB" id="5865456at2759"/>
<organism evidence="1 2">
    <name type="scientific">Ancylostoma caninum</name>
    <name type="common">Dog hookworm</name>
    <dbReference type="NCBI Taxonomy" id="29170"/>
    <lineage>
        <taxon>Eukaryota</taxon>
        <taxon>Metazoa</taxon>
        <taxon>Ecdysozoa</taxon>
        <taxon>Nematoda</taxon>
        <taxon>Chromadorea</taxon>
        <taxon>Rhabditida</taxon>
        <taxon>Rhabditina</taxon>
        <taxon>Rhabditomorpha</taxon>
        <taxon>Strongyloidea</taxon>
        <taxon>Ancylostomatidae</taxon>
        <taxon>Ancylostomatinae</taxon>
        <taxon>Ancylostoma</taxon>
    </lineage>
</organism>
<gene>
    <name evidence="1" type="ORF">ANCCAN_22379</name>
</gene>